<feature type="compositionally biased region" description="Polar residues" evidence="1">
    <location>
        <begin position="297"/>
        <end position="313"/>
    </location>
</feature>
<dbReference type="InterPro" id="IPR019607">
    <property type="entry name" value="Putative_zinc-finger_domain"/>
</dbReference>
<dbReference type="EMBL" id="VICG01000004">
    <property type="protein sequence ID" value="KAA8572572.1"/>
    <property type="molecule type" value="Genomic_DNA"/>
</dbReference>
<protein>
    <recommendedName>
        <fullName evidence="2">Putative zinc-finger domain-containing protein</fullName>
    </recommendedName>
</protein>
<evidence type="ECO:0000259" key="2">
    <source>
        <dbReference type="Pfam" id="PF10650"/>
    </source>
</evidence>
<feature type="region of interest" description="Disordered" evidence="1">
    <location>
        <begin position="131"/>
        <end position="314"/>
    </location>
</feature>
<feature type="compositionally biased region" description="Low complexity" evidence="1">
    <location>
        <begin position="274"/>
        <end position="293"/>
    </location>
</feature>
<comment type="caution">
    <text evidence="3">The sequence shown here is derived from an EMBL/GenBank/DDBJ whole genome shotgun (WGS) entry which is preliminary data.</text>
</comment>
<dbReference type="Proteomes" id="UP000322873">
    <property type="component" value="Unassembled WGS sequence"/>
</dbReference>
<evidence type="ECO:0000313" key="4">
    <source>
        <dbReference type="Proteomes" id="UP000322873"/>
    </source>
</evidence>
<reference evidence="3 4" key="1">
    <citation type="submission" date="2019-06" db="EMBL/GenBank/DDBJ databases">
        <title>Genome Sequence of the Brown Rot Fungal Pathogen Monilinia fructicola.</title>
        <authorList>
            <person name="De Miccolis Angelini R.M."/>
            <person name="Landi L."/>
            <person name="Abate D."/>
            <person name="Pollastro S."/>
            <person name="Romanazzi G."/>
            <person name="Faretra F."/>
        </authorList>
    </citation>
    <scope>NUCLEOTIDE SEQUENCE [LARGE SCALE GENOMIC DNA]</scope>
    <source>
        <strain evidence="3 4">Mfrc123</strain>
    </source>
</reference>
<feature type="compositionally biased region" description="Polar residues" evidence="1">
    <location>
        <begin position="187"/>
        <end position="216"/>
    </location>
</feature>
<keyword evidence="4" id="KW-1185">Reference proteome</keyword>
<feature type="compositionally biased region" description="Basic and acidic residues" evidence="1">
    <location>
        <begin position="675"/>
        <end position="701"/>
    </location>
</feature>
<feature type="compositionally biased region" description="Polar residues" evidence="1">
    <location>
        <begin position="705"/>
        <end position="725"/>
    </location>
</feature>
<feature type="compositionally biased region" description="Low complexity" evidence="1">
    <location>
        <begin position="419"/>
        <end position="430"/>
    </location>
</feature>
<feature type="compositionally biased region" description="Acidic residues" evidence="1">
    <location>
        <begin position="607"/>
        <end position="626"/>
    </location>
</feature>
<feature type="compositionally biased region" description="Pro residues" evidence="1">
    <location>
        <begin position="19"/>
        <end position="28"/>
    </location>
</feature>
<feature type="compositionally biased region" description="Polar residues" evidence="1">
    <location>
        <begin position="486"/>
        <end position="510"/>
    </location>
</feature>
<feature type="compositionally biased region" description="Polar residues" evidence="1">
    <location>
        <begin position="659"/>
        <end position="673"/>
    </location>
</feature>
<sequence>MSDYPYYGATYGRDQTNNPPYPTYPAPAPYYQQDDGRAGQHAMTQAYDNAMAYGYNQQLPNYSAPAMQNNIPQPPVFQGWNQENTSMPQYNAAPQTMHSYAGYNHQNYTQNSQYYAPVAAPQPTYHSQTPMYGNTGDREMSEGEYDDSSAHRHTAPAGTSVGAPGTSHYRGNEGNGYVDTAHRAVYPNSQNHTTPHPPTLQNADDYYTQSQPSDSYSPYVPQSEPMFEQVKNTQNKGTGPSKEVSKNNNGNKKKEGAQKKETVRPPVEEPKYAASKSGPGVPPSSSKGPASGVFQGSHPTQADTPNNNLTFQSVGEARKKAEGAILNLWSYDIRFPAYIEEGVDEKLVGELFDELRLSKTASKTVSAASAQSPPTSISSAPTSALPASGGQSNGQEPAQSSSTDKPKQAVMNGTVPTNSTATQQSKSAAAVEKEKTMQAKMDALRKSRAERAQKNAAKSVTTPAVVTLPTSVAQVKPTVIPVMPPSVSNPTSCPENATEKNTVGSTDKSGSIQVPALTVATQFPKSNAPPPAIQQASQKIPGLFLASAAPTPPPVQQQQPIMPTPAPNGQRKRPVAADFDGPSTSIMPFKRPFGQSRTEQQPFVIDVSEDEDESDEDVEMELESQADTESPTLPTGKLSDQKALPTASSFLPPKAFTPPISSASTLPTLQTSIKPHPEDLRRKESEIEQLKRKIAEAEMRKANKRSSSGAQTPVNTTGSSNNVSIAANKAEASAEIQKITSVARDKSTSDQQLAVAQAAELQKAADIRAQEAEAKRIRREKIASAIPRVDAEALQNQAKLEELRAETARIEAAMQKNLQDKQKLMEEMERLSQETDQQLQEQKEKLDSLTREETKDNTAPRPTSTKPDCEPESQNLIESEPKLTSIPMELDAQSADARDSAKEQSEQIQITSPTPQTPIQVNSNGDAVKETPEDRSVEVKEHSNTNQDLEAALQEAVRADAESTAPSDIEMDGSSNAGLVQIAEANATPDEQKPSSDYSPVLERSQPPIDSPNPDIPRVAEASGVADIESDNYEPPEATPPADETLSVGSSPFSPAPPDSVSDEPEDVYFGELSNGNSIDAEVDSNGVEQRLPVELGGIDHLTEEPVSSALDKSNFFSPYQSPLKLFHAFRFHPQYKQQVSGGLKSMTYTNKIDAAKELCRYELMGGICNDNTCEFQHFREMGLPDDAILTVLGSPDEFAGEQRERRSIKGTKPRRHENLKRLTYSHLDCELVNPLPSFSSLSVARDPIRLGMNAKKDLLMRMPVMAIFKVCWTIYFHSIHIFESQISMDNDFAWMELHGKVGVLWHVYDTPSNEKRRLGEVVRPVGAASVYFEIFISKDPE</sequence>
<feature type="compositionally biased region" description="Polar residues" evidence="1">
    <location>
        <begin position="906"/>
        <end position="925"/>
    </location>
</feature>
<feature type="compositionally biased region" description="Basic and acidic residues" evidence="1">
    <location>
        <begin position="896"/>
        <end position="905"/>
    </location>
</feature>
<feature type="compositionally biased region" description="Basic and acidic residues" evidence="1">
    <location>
        <begin position="927"/>
        <end position="943"/>
    </location>
</feature>
<name>A0A5M9JXY3_MONFR</name>
<feature type="compositionally biased region" description="Basic and acidic residues" evidence="1">
    <location>
        <begin position="431"/>
        <end position="453"/>
    </location>
</feature>
<dbReference type="Pfam" id="PF10650">
    <property type="entry name" value="zf-C3H1"/>
    <property type="match status" value="1"/>
</dbReference>
<dbReference type="InterPro" id="IPR039278">
    <property type="entry name" value="Red1"/>
</dbReference>
<feature type="region of interest" description="Disordered" evidence="1">
    <location>
        <begin position="480"/>
        <end position="510"/>
    </location>
</feature>
<feature type="compositionally biased region" description="Basic and acidic residues" evidence="1">
    <location>
        <begin position="252"/>
        <end position="271"/>
    </location>
</feature>
<evidence type="ECO:0000256" key="1">
    <source>
        <dbReference type="SAM" id="MobiDB-lite"/>
    </source>
</evidence>
<feature type="compositionally biased region" description="Basic and acidic residues" evidence="1">
    <location>
        <begin position="841"/>
        <end position="858"/>
    </location>
</feature>
<feature type="domain" description="Putative zinc-finger" evidence="2">
    <location>
        <begin position="1159"/>
        <end position="1180"/>
    </location>
</feature>
<gene>
    <name evidence="3" type="ORF">EYC84_003175</name>
</gene>
<feature type="region of interest" description="Disordered" evidence="1">
    <location>
        <begin position="1"/>
        <end position="39"/>
    </location>
</feature>
<feature type="region of interest" description="Disordered" evidence="1">
    <location>
        <begin position="364"/>
        <end position="461"/>
    </location>
</feature>
<feature type="region of interest" description="Disordered" evidence="1">
    <location>
        <begin position="821"/>
        <end position="1074"/>
    </location>
</feature>
<accession>A0A5M9JXY3</accession>
<dbReference type="GO" id="GO:0005634">
    <property type="term" value="C:nucleus"/>
    <property type="evidence" value="ECO:0007669"/>
    <property type="project" value="TreeGrafter"/>
</dbReference>
<dbReference type="PANTHER" id="PTHR21563:SF3">
    <property type="entry name" value="ZINC FINGER C3H1 DOMAIN-CONTAINING PROTEIN"/>
    <property type="match status" value="1"/>
</dbReference>
<feature type="region of interest" description="Disordered" evidence="1">
    <location>
        <begin position="545"/>
        <end position="726"/>
    </location>
</feature>
<feature type="compositionally biased region" description="Basic and acidic residues" evidence="1">
    <location>
        <begin position="821"/>
        <end position="833"/>
    </location>
</feature>
<dbReference type="GO" id="GO:0000178">
    <property type="term" value="C:exosome (RNase complex)"/>
    <property type="evidence" value="ECO:0007669"/>
    <property type="project" value="TreeGrafter"/>
</dbReference>
<dbReference type="PANTHER" id="PTHR21563">
    <property type="entry name" value="ZINC FINGER C3H1 DOMAIN-CONTAINING PROTEIN"/>
    <property type="match status" value="1"/>
</dbReference>
<feature type="compositionally biased region" description="Low complexity" evidence="1">
    <location>
        <begin position="364"/>
        <end position="388"/>
    </location>
</feature>
<feature type="compositionally biased region" description="Polar residues" evidence="1">
    <location>
        <begin position="860"/>
        <end position="877"/>
    </location>
</feature>
<feature type="compositionally biased region" description="Polar residues" evidence="1">
    <location>
        <begin position="389"/>
        <end position="403"/>
    </location>
</feature>
<proteinExistence type="predicted"/>
<evidence type="ECO:0000313" key="3">
    <source>
        <dbReference type="EMBL" id="KAA8572572.1"/>
    </source>
</evidence>
<organism evidence="3 4">
    <name type="scientific">Monilinia fructicola</name>
    <name type="common">Brown rot fungus</name>
    <name type="synonym">Ciboria fructicola</name>
    <dbReference type="NCBI Taxonomy" id="38448"/>
    <lineage>
        <taxon>Eukaryota</taxon>
        <taxon>Fungi</taxon>
        <taxon>Dikarya</taxon>
        <taxon>Ascomycota</taxon>
        <taxon>Pezizomycotina</taxon>
        <taxon>Leotiomycetes</taxon>
        <taxon>Helotiales</taxon>
        <taxon>Sclerotiniaceae</taxon>
        <taxon>Monilinia</taxon>
    </lineage>
</organism>
<dbReference type="VEuPathDB" id="FungiDB:MFRU_003g02370"/>